<dbReference type="GO" id="GO:0005085">
    <property type="term" value="F:guanyl-nucleotide exchange factor activity"/>
    <property type="evidence" value="ECO:0007669"/>
    <property type="project" value="InterPro"/>
</dbReference>
<dbReference type="GO" id="GO:0005737">
    <property type="term" value="C:cytoplasm"/>
    <property type="evidence" value="ECO:0007669"/>
    <property type="project" value="TreeGrafter"/>
</dbReference>
<dbReference type="PANTHER" id="PTHR45818">
    <property type="entry name" value="PROTEIN VAV"/>
    <property type="match status" value="1"/>
</dbReference>
<gene>
    <name evidence="2" type="ORF">CU098_010211</name>
</gene>
<dbReference type="SUPFAM" id="SSF48065">
    <property type="entry name" value="DBL homology domain (DH-domain)"/>
    <property type="match status" value="1"/>
</dbReference>
<dbReference type="Pfam" id="PF00621">
    <property type="entry name" value="RhoGEF"/>
    <property type="match status" value="1"/>
</dbReference>
<proteinExistence type="predicted"/>
<dbReference type="Gene3D" id="2.30.29.30">
    <property type="entry name" value="Pleckstrin-homology domain (PH domain)/Phosphotyrosine-binding domain (PTB)"/>
    <property type="match status" value="1"/>
</dbReference>
<feature type="domain" description="DH" evidence="1">
    <location>
        <begin position="1"/>
        <end position="130"/>
    </location>
</feature>
<dbReference type="Proteomes" id="UP000253551">
    <property type="component" value="Unassembled WGS sequence"/>
</dbReference>
<reference evidence="2 3" key="1">
    <citation type="journal article" date="2018" name="G3 (Bethesda)">
        <title>Phylogenetic and Phylogenomic Definition of Rhizopus Species.</title>
        <authorList>
            <person name="Gryganskyi A.P."/>
            <person name="Golan J."/>
            <person name="Dolatabadi S."/>
            <person name="Mondo S."/>
            <person name="Robb S."/>
            <person name="Idnurm A."/>
            <person name="Muszewska A."/>
            <person name="Steczkiewicz K."/>
            <person name="Masonjones S."/>
            <person name="Liao H.L."/>
            <person name="Gajdeczka M.T."/>
            <person name="Anike F."/>
            <person name="Vuek A."/>
            <person name="Anishchenko I.M."/>
            <person name="Voigt K."/>
            <person name="de Hoog G.S."/>
            <person name="Smith M.E."/>
            <person name="Heitman J."/>
            <person name="Vilgalys R."/>
            <person name="Stajich J.E."/>
        </authorList>
    </citation>
    <scope>NUCLEOTIDE SEQUENCE [LARGE SCALE GENOMIC DNA]</scope>
    <source>
        <strain evidence="2 3">LSU 92-RS-03</strain>
    </source>
</reference>
<dbReference type="InterPro" id="IPR035899">
    <property type="entry name" value="DBL_dom_sf"/>
</dbReference>
<organism evidence="2 3">
    <name type="scientific">Rhizopus stolonifer</name>
    <name type="common">Rhizopus nigricans</name>
    <dbReference type="NCBI Taxonomy" id="4846"/>
    <lineage>
        <taxon>Eukaryota</taxon>
        <taxon>Fungi</taxon>
        <taxon>Fungi incertae sedis</taxon>
        <taxon>Mucoromycota</taxon>
        <taxon>Mucoromycotina</taxon>
        <taxon>Mucoromycetes</taxon>
        <taxon>Mucorales</taxon>
        <taxon>Mucorineae</taxon>
        <taxon>Rhizopodaceae</taxon>
        <taxon>Rhizopus</taxon>
    </lineage>
</organism>
<dbReference type="Gene3D" id="1.20.900.10">
    <property type="entry name" value="Dbl homology (DH) domain"/>
    <property type="match status" value="1"/>
</dbReference>
<dbReference type="OrthoDB" id="1716625at2759"/>
<evidence type="ECO:0000313" key="3">
    <source>
        <dbReference type="Proteomes" id="UP000253551"/>
    </source>
</evidence>
<dbReference type="AlphaFoldDB" id="A0A367KHY3"/>
<accession>A0A367KHY3</accession>
<dbReference type="SMART" id="SM00233">
    <property type="entry name" value="PH"/>
    <property type="match status" value="1"/>
</dbReference>
<dbReference type="InterPro" id="IPR000219">
    <property type="entry name" value="DH_dom"/>
</dbReference>
<dbReference type="STRING" id="4846.A0A367KHY3"/>
<dbReference type="SUPFAM" id="SSF50729">
    <property type="entry name" value="PH domain-like"/>
    <property type="match status" value="1"/>
</dbReference>
<evidence type="ECO:0000313" key="2">
    <source>
        <dbReference type="EMBL" id="RCI01787.1"/>
    </source>
</evidence>
<dbReference type="EMBL" id="PJQM01001665">
    <property type="protein sequence ID" value="RCI01787.1"/>
    <property type="molecule type" value="Genomic_DNA"/>
</dbReference>
<comment type="caution">
    <text evidence="2">The sequence shown here is derived from an EMBL/GenBank/DDBJ whole genome shotgun (WGS) entry which is preliminary data.</text>
</comment>
<name>A0A367KHY3_RHIST</name>
<evidence type="ECO:0000259" key="1">
    <source>
        <dbReference type="PROSITE" id="PS50010"/>
    </source>
</evidence>
<dbReference type="Pfam" id="PF00169">
    <property type="entry name" value="PH"/>
    <property type="match status" value="1"/>
</dbReference>
<keyword evidence="3" id="KW-1185">Reference proteome</keyword>
<sequence>MSDYNSSMIAKKFLDQISQFSLYKYYCDLHAEAWTLFSEYRDRPEWSGFLKDCVMLDSCFIPFTLASNSLSQPKKLQFEDYLIKPVQRICRYHLLVKEIIRYISPQTAEYDLWSAVLNEMQDIVSEIDHLKQQRDMKERTNRFIERLDSDWRISRRHVAQLGNLLIAGAIEVTYSALGQSVSKPRYLGCFVFNTYMIMVRPKKVISYEPKHWFPLHLADFEDLANIEGQREHSFVVKCRKHTFAFSASCSQEKQVWVKKIQEAILYARNESADGALKSHDFIISSLPNISSKQSPQTVRLSRSFSNMLDVSLVSNKNSEESDIMLDAASFLRRSSSTNLELSDQANMKPTLGKKSSQVTLKKRYSADYSTFINRRSQSSFHLKPRNNSEMYIKPESFGNLVTRRRPNSLDLLSSATNNNMIGKMSLQFKNNHQNAFRVTVDHKLRDVCTQEYLSSRAWHIRDRDQVTGDHLADNELLKKRKSTSFIRTSASSFSLIKRATSDTSKTGVAQNSEYEVPSMTSSYTSSIERSASPINQRLEKSQLSNSSNQLLRKVSFNRGESPFSYDSESSFASNLSVKRLERSPSRKQILVEKVLRRITSLHQKSPSPTSFDSSVRSSFGFDDEKEVSIAQDSHPLLIKFKKAVLKATRHEELAHLKVGDRLAEETNSTKKEKQIVAVLGDHHKNRSTGSFSAFAYASTPVPLEEPVKKKKKWKTKLSLIRPASFLRMTANGNHSTTF</sequence>
<protein>
    <recommendedName>
        <fullName evidence="1">DH domain-containing protein</fullName>
    </recommendedName>
</protein>
<dbReference type="InterPro" id="IPR001849">
    <property type="entry name" value="PH_domain"/>
</dbReference>
<dbReference type="PANTHER" id="PTHR45818:SF3">
    <property type="entry name" value="PROTEIN VAV"/>
    <property type="match status" value="1"/>
</dbReference>
<dbReference type="PROSITE" id="PS50010">
    <property type="entry name" value="DH_2"/>
    <property type="match status" value="1"/>
</dbReference>
<dbReference type="InterPro" id="IPR011993">
    <property type="entry name" value="PH-like_dom_sf"/>
</dbReference>